<dbReference type="EMBL" id="ABJB010105546">
    <property type="status" value="NOT_ANNOTATED_CDS"/>
    <property type="molecule type" value="Genomic_DNA"/>
</dbReference>
<proteinExistence type="predicted"/>
<reference evidence="2" key="2">
    <citation type="submission" date="2020-05" db="UniProtKB">
        <authorList>
            <consortium name="EnsemblMetazoa"/>
        </authorList>
    </citation>
    <scope>IDENTIFICATION</scope>
    <source>
        <strain evidence="2">wikel</strain>
    </source>
</reference>
<evidence type="ECO:0000313" key="2">
    <source>
        <dbReference type="EnsemblMetazoa" id="ISCW015713-PA"/>
    </source>
</evidence>
<organism>
    <name type="scientific">Ixodes scapularis</name>
    <name type="common">Black-legged tick</name>
    <name type="synonym">Deer tick</name>
    <dbReference type="NCBI Taxonomy" id="6945"/>
    <lineage>
        <taxon>Eukaryota</taxon>
        <taxon>Metazoa</taxon>
        <taxon>Ecdysozoa</taxon>
        <taxon>Arthropoda</taxon>
        <taxon>Chelicerata</taxon>
        <taxon>Arachnida</taxon>
        <taxon>Acari</taxon>
        <taxon>Parasitiformes</taxon>
        <taxon>Ixodida</taxon>
        <taxon>Ixodoidea</taxon>
        <taxon>Ixodidae</taxon>
        <taxon>Ixodinae</taxon>
        <taxon>Ixodes</taxon>
    </lineage>
</organism>
<dbReference type="EMBL" id="DS632566">
    <property type="protein sequence ID" value="EEC01329.1"/>
    <property type="molecule type" value="Genomic_DNA"/>
</dbReference>
<protein>
    <submittedName>
        <fullName evidence="1 2">Uncharacterized protein</fullName>
    </submittedName>
</protein>
<dbReference type="PaxDb" id="6945-B7P407"/>
<name>B7P407_IXOSC</name>
<reference evidence="1 3" key="1">
    <citation type="submission" date="2008-03" db="EMBL/GenBank/DDBJ databases">
        <title>Annotation of Ixodes scapularis.</title>
        <authorList>
            <consortium name="Ixodes scapularis Genome Project Consortium"/>
            <person name="Caler E."/>
            <person name="Hannick L.I."/>
            <person name="Bidwell S."/>
            <person name="Joardar V."/>
            <person name="Thiagarajan M."/>
            <person name="Amedeo P."/>
            <person name="Galinsky K.J."/>
            <person name="Schobel S."/>
            <person name="Inman J."/>
            <person name="Hostetler J."/>
            <person name="Miller J."/>
            <person name="Hammond M."/>
            <person name="Megy K."/>
            <person name="Lawson D."/>
            <person name="Kodira C."/>
            <person name="Sutton G."/>
            <person name="Meyer J."/>
            <person name="Hill C.A."/>
            <person name="Birren B."/>
            <person name="Nene V."/>
            <person name="Collins F."/>
            <person name="Alarcon-Chaidez F."/>
            <person name="Wikel S."/>
            <person name="Strausberg R."/>
        </authorList>
    </citation>
    <scope>NUCLEOTIDE SEQUENCE [LARGE SCALE GENOMIC DNA]</scope>
    <source>
        <strain evidence="3">Wikel</strain>
        <strain evidence="1">Wikel colony</strain>
    </source>
</reference>
<dbReference type="HOGENOM" id="CLU_2852152_0_0_1"/>
<evidence type="ECO:0000313" key="1">
    <source>
        <dbReference type="EMBL" id="EEC01329.1"/>
    </source>
</evidence>
<dbReference type="VEuPathDB" id="VectorBase:ISCW015713"/>
<dbReference type="Gene3D" id="3.40.50.2300">
    <property type="match status" value="1"/>
</dbReference>
<dbReference type="AlphaFoldDB" id="B7P407"/>
<evidence type="ECO:0000313" key="3">
    <source>
        <dbReference type="Proteomes" id="UP000001555"/>
    </source>
</evidence>
<dbReference type="VEuPathDB" id="VectorBase:ISCI015713"/>
<sequence length="65" mass="7386">MEICAIFEGDERTSEQAFRNAVDLVNTDAEHALSRFRLAGVVQRVARHDAFHAHKAANIRFSELF</sequence>
<keyword evidence="3" id="KW-1185">Reference proteome</keyword>
<dbReference type="Proteomes" id="UP000001555">
    <property type="component" value="Unassembled WGS sequence"/>
</dbReference>
<gene>
    <name evidence="1" type="ORF">IscW_ISCW015713</name>
</gene>
<dbReference type="EnsemblMetazoa" id="ISCW015713-RA">
    <property type="protein sequence ID" value="ISCW015713-PA"/>
    <property type="gene ID" value="ISCW015713"/>
</dbReference>
<dbReference type="InParanoid" id="B7P407"/>
<dbReference type="EMBL" id="ABJB010114628">
    <property type="status" value="NOT_ANNOTATED_CDS"/>
    <property type="molecule type" value="Genomic_DNA"/>
</dbReference>
<accession>B7P407</accession>